<dbReference type="Proteomes" id="UP000297299">
    <property type="component" value="Unassembled WGS sequence"/>
</dbReference>
<protein>
    <submittedName>
        <fullName evidence="2">Uncharacterized protein</fullName>
    </submittedName>
</protein>
<comment type="caution">
    <text evidence="2">The sequence shown here is derived from an EMBL/GenBank/DDBJ whole genome shotgun (WGS) entry which is preliminary data.</text>
</comment>
<evidence type="ECO:0000313" key="3">
    <source>
        <dbReference type="Proteomes" id="UP000297299"/>
    </source>
</evidence>
<dbReference type="AlphaFoldDB" id="A0A4Y8CND1"/>
<feature type="region of interest" description="Disordered" evidence="1">
    <location>
        <begin position="159"/>
        <end position="198"/>
    </location>
</feature>
<evidence type="ECO:0000256" key="1">
    <source>
        <dbReference type="SAM" id="MobiDB-lite"/>
    </source>
</evidence>
<name>A0A4Y8CND1_9HELO</name>
<evidence type="ECO:0000313" key="2">
    <source>
        <dbReference type="EMBL" id="TEY40008.1"/>
    </source>
</evidence>
<sequence>MNQPGHPASIRRRSFAVYSAVLYAAARSRALTNHNSINAVQVNRDAQAVDSAQTAVASYIQSINNARNVSGTQANYGTQTAEVNQASQVTNTPQATVAGLNSLASYGYTSGASTPLSFSGSVFSALPSPAGSIFTVMNDNIPRRPVLLRSQFAAQNRYDLHHRNPYHSSLPTQSDLRGNNYENDDGNYNGDDDTNEGEENNLLVNQMARLSLNEDMNTAIAEVNDNDVSYFTMIPEESIGFLQAPRNDVDAGINQLNLAINASGGSDTMQH</sequence>
<gene>
    <name evidence="2" type="ORF">BOTCAL_0442g00040</name>
</gene>
<proteinExistence type="predicted"/>
<keyword evidence="3" id="KW-1185">Reference proteome</keyword>
<reference evidence="2 3" key="1">
    <citation type="submission" date="2017-11" db="EMBL/GenBank/DDBJ databases">
        <title>Comparative genomics of Botrytis spp.</title>
        <authorList>
            <person name="Valero-Jimenez C.A."/>
            <person name="Tapia P."/>
            <person name="Veloso J."/>
            <person name="Silva-Moreno E."/>
            <person name="Staats M."/>
            <person name="Valdes J.H."/>
            <person name="Van Kan J.A.L."/>
        </authorList>
    </citation>
    <scope>NUCLEOTIDE SEQUENCE [LARGE SCALE GENOMIC DNA]</scope>
    <source>
        <strain evidence="2 3">MUCL2830</strain>
    </source>
</reference>
<feature type="compositionally biased region" description="Polar residues" evidence="1">
    <location>
        <begin position="166"/>
        <end position="177"/>
    </location>
</feature>
<organism evidence="2 3">
    <name type="scientific">Botryotinia calthae</name>
    <dbReference type="NCBI Taxonomy" id="38488"/>
    <lineage>
        <taxon>Eukaryota</taxon>
        <taxon>Fungi</taxon>
        <taxon>Dikarya</taxon>
        <taxon>Ascomycota</taxon>
        <taxon>Pezizomycotina</taxon>
        <taxon>Leotiomycetes</taxon>
        <taxon>Helotiales</taxon>
        <taxon>Sclerotiniaceae</taxon>
        <taxon>Botryotinia</taxon>
    </lineage>
</organism>
<dbReference type="EMBL" id="PHWZ01000441">
    <property type="protein sequence ID" value="TEY40008.1"/>
    <property type="molecule type" value="Genomic_DNA"/>
</dbReference>
<feature type="compositionally biased region" description="Acidic residues" evidence="1">
    <location>
        <begin position="182"/>
        <end position="198"/>
    </location>
</feature>
<accession>A0A4Y8CND1</accession>
<dbReference type="OrthoDB" id="10430997at2759"/>